<evidence type="ECO:0000313" key="6">
    <source>
        <dbReference type="EMBL" id="SDF41572.1"/>
    </source>
</evidence>
<evidence type="ECO:0000259" key="5">
    <source>
        <dbReference type="PROSITE" id="PS50977"/>
    </source>
</evidence>
<keyword evidence="1" id="KW-0805">Transcription regulation</keyword>
<dbReference type="InterPro" id="IPR009057">
    <property type="entry name" value="Homeodomain-like_sf"/>
</dbReference>
<accession>A0A1G7KWE1</accession>
<reference evidence="6 7" key="1">
    <citation type="submission" date="2016-10" db="EMBL/GenBank/DDBJ databases">
        <authorList>
            <person name="de Groot N.N."/>
        </authorList>
    </citation>
    <scope>NUCLEOTIDE SEQUENCE [LARGE SCALE GENOMIC DNA]</scope>
    <source>
        <strain evidence="6 7">GAS232</strain>
    </source>
</reference>
<organism evidence="6 7">
    <name type="scientific">Terriglobus roseus</name>
    <dbReference type="NCBI Taxonomy" id="392734"/>
    <lineage>
        <taxon>Bacteria</taxon>
        <taxon>Pseudomonadati</taxon>
        <taxon>Acidobacteriota</taxon>
        <taxon>Terriglobia</taxon>
        <taxon>Terriglobales</taxon>
        <taxon>Acidobacteriaceae</taxon>
        <taxon>Terriglobus</taxon>
    </lineage>
</organism>
<feature type="domain" description="HTH tetR-type" evidence="5">
    <location>
        <begin position="21"/>
        <end position="81"/>
    </location>
</feature>
<proteinExistence type="predicted"/>
<name>A0A1G7KWE1_9BACT</name>
<dbReference type="AlphaFoldDB" id="A0A1G7KWE1"/>
<evidence type="ECO:0000313" key="7">
    <source>
        <dbReference type="Proteomes" id="UP000182427"/>
    </source>
</evidence>
<dbReference type="Pfam" id="PF13305">
    <property type="entry name" value="TetR_C_33"/>
    <property type="match status" value="1"/>
</dbReference>
<dbReference type="SUPFAM" id="SSF48498">
    <property type="entry name" value="Tetracyclin repressor-like, C-terminal domain"/>
    <property type="match status" value="1"/>
</dbReference>
<dbReference type="Proteomes" id="UP000182427">
    <property type="component" value="Chromosome I"/>
</dbReference>
<dbReference type="GO" id="GO:0000976">
    <property type="term" value="F:transcription cis-regulatory region binding"/>
    <property type="evidence" value="ECO:0007669"/>
    <property type="project" value="TreeGrafter"/>
</dbReference>
<keyword evidence="2 4" id="KW-0238">DNA-binding</keyword>
<dbReference type="InterPro" id="IPR001647">
    <property type="entry name" value="HTH_TetR"/>
</dbReference>
<dbReference type="PRINTS" id="PR00455">
    <property type="entry name" value="HTHTETR"/>
</dbReference>
<dbReference type="PANTHER" id="PTHR30055">
    <property type="entry name" value="HTH-TYPE TRANSCRIPTIONAL REGULATOR RUTR"/>
    <property type="match status" value="1"/>
</dbReference>
<protein>
    <submittedName>
        <fullName evidence="6">Transcriptional regulator, TetR family</fullName>
    </submittedName>
</protein>
<evidence type="ECO:0000256" key="4">
    <source>
        <dbReference type="PROSITE-ProRule" id="PRU00335"/>
    </source>
</evidence>
<dbReference type="PANTHER" id="PTHR30055:SF234">
    <property type="entry name" value="HTH-TYPE TRANSCRIPTIONAL REGULATOR BETI"/>
    <property type="match status" value="1"/>
</dbReference>
<keyword evidence="3" id="KW-0804">Transcription</keyword>
<dbReference type="Gene3D" id="1.10.357.10">
    <property type="entry name" value="Tetracycline Repressor, domain 2"/>
    <property type="match status" value="1"/>
</dbReference>
<dbReference type="PROSITE" id="PS50977">
    <property type="entry name" value="HTH_TETR_2"/>
    <property type="match status" value="1"/>
</dbReference>
<feature type="DNA-binding region" description="H-T-H motif" evidence="4">
    <location>
        <begin position="44"/>
        <end position="63"/>
    </location>
</feature>
<gene>
    <name evidence="6" type="ORF">SAMN05444167_2338</name>
</gene>
<dbReference type="InterPro" id="IPR025996">
    <property type="entry name" value="MT1864/Rv1816-like_C"/>
</dbReference>
<dbReference type="GO" id="GO:0003700">
    <property type="term" value="F:DNA-binding transcription factor activity"/>
    <property type="evidence" value="ECO:0007669"/>
    <property type="project" value="TreeGrafter"/>
</dbReference>
<dbReference type="EMBL" id="LT629690">
    <property type="protein sequence ID" value="SDF41572.1"/>
    <property type="molecule type" value="Genomic_DNA"/>
</dbReference>
<evidence type="ECO:0000256" key="2">
    <source>
        <dbReference type="ARBA" id="ARBA00023125"/>
    </source>
</evidence>
<evidence type="ECO:0000256" key="1">
    <source>
        <dbReference type="ARBA" id="ARBA00023015"/>
    </source>
</evidence>
<dbReference type="SUPFAM" id="SSF46689">
    <property type="entry name" value="Homeodomain-like"/>
    <property type="match status" value="1"/>
</dbReference>
<dbReference type="Pfam" id="PF00440">
    <property type="entry name" value="TetR_N"/>
    <property type="match status" value="1"/>
</dbReference>
<evidence type="ECO:0000256" key="3">
    <source>
        <dbReference type="ARBA" id="ARBA00023163"/>
    </source>
</evidence>
<dbReference type="InterPro" id="IPR036271">
    <property type="entry name" value="Tet_transcr_reg_TetR-rel_C_sf"/>
</dbReference>
<sequence>MCTAYTEFVMKKESGQDHATDSLKQKIVQAASHLFTSGGYDALSMRRVAQEAGCSQMAMYRHFENKEALVQHICADLYTKFATRINGEIAAEPDATRKLRRFIAAVLQFAEQYPDHYSLIFLVRHADPEVVATREQLGQQFLEGIAGIVREALPPGTPLTQVRTTLRRMMEVLHGTTALWLAHPTAYKLTRQRAVEDVEAIWSLLLNQ</sequence>
<dbReference type="InterPro" id="IPR050109">
    <property type="entry name" value="HTH-type_TetR-like_transc_reg"/>
</dbReference>
<keyword evidence="7" id="KW-1185">Reference proteome</keyword>